<name>A0A8H7R3K5_9FUNG</name>
<dbReference type="Pfam" id="PF14675">
    <property type="entry name" value="FANCI_S1"/>
    <property type="match status" value="1"/>
</dbReference>
<keyword evidence="8" id="KW-1185">Reference proteome</keyword>
<feature type="region of interest" description="Disordered" evidence="1">
    <location>
        <begin position="1251"/>
        <end position="1294"/>
    </location>
</feature>
<reference evidence="7" key="1">
    <citation type="submission" date="2020-12" db="EMBL/GenBank/DDBJ databases">
        <title>Metabolic potential, ecology and presence of endohyphal bacteria is reflected in genomic diversity of Mucoromycotina.</title>
        <authorList>
            <person name="Muszewska A."/>
            <person name="Okrasinska A."/>
            <person name="Steczkiewicz K."/>
            <person name="Drgas O."/>
            <person name="Orlowska M."/>
            <person name="Perlinska-Lenart U."/>
            <person name="Aleksandrzak-Piekarczyk T."/>
            <person name="Szatraj K."/>
            <person name="Zielenkiewicz U."/>
            <person name="Pilsyk S."/>
            <person name="Malc E."/>
            <person name="Mieczkowski P."/>
            <person name="Kruszewska J.S."/>
            <person name="Biernat P."/>
            <person name="Pawlowska J."/>
        </authorList>
    </citation>
    <scope>NUCLEOTIDE SEQUENCE</scope>
    <source>
        <strain evidence="7">CBS 226.32</strain>
    </source>
</reference>
<feature type="compositionally biased region" description="Acidic residues" evidence="1">
    <location>
        <begin position="1261"/>
        <end position="1272"/>
    </location>
</feature>
<protein>
    <recommendedName>
        <fullName evidence="9">Fanconi anemia group I protein</fullName>
    </recommendedName>
</protein>
<dbReference type="InterPro" id="IPR029314">
    <property type="entry name" value="FANCI_S4"/>
</dbReference>
<sequence>MDIDIFKYNKQANKQRLIDHLNDQTEEDLENVIVAKLDDYHASNDIDTTLLLRAILQGSPIESAENQGLQRRFVVIKCVVNWLSTEEKDVPEKSKQASSVVNLILPEFELFPLEFLRAFGNLVTDIIKQDRPIQLRLLDILSKIWNVLVAADEVDEADNIFKNLMEAKWNYQLVVGMASTLNDIELTKKQLEVALTCMIKKLSDIEIEELPPYIWQLLLISRKGFKKLVLNGILNFFNEAVDENLSRVEGTVVLHISFALKQDQELGTELIKTVKSDKSNQLKPFNIACLLTAARIHRLQDTIFDLFKTSTISIFKDSYKLDNCHWISEFSPLDADEYGQVFLDVIEKSATSGWDQVIQSLTQLAMIFIDTAANANAFFLGNTNAIKTRSSGSKEDGPMEKVANLGVNILLRLFKYHDVVRSEILEQITSRIVSRSASVMDFLKLLASIIREYPESIEKYMINIKDTLDILSFLPLSTAERLLYAIQPLSKTNDQFRDGLILILRKSLFAKDLDGREMAVRGFLNILKEQLTEIDENQNSAQALAAQGVAFEILGLLRRCFSQQCEIRTCVYNGLGSLSQEYPAFAADIFELLNTQFMRSYEKDSTIFNPIKLDVCVENASNGGYPKIIEPIHILLSNLVKSLRVAATVDVASVTAETMSRCKDYLLSFINRLSRANLEDFELDKSASFDMATNIGLRNNYYATLLLGVYEVSIEHIFLTNDITVQSTEMLLTLFKKRAGLVGILKDASTTEKGRKNTNIANTSCVSLEFTSKMFQSIFSTKDTKEENESPKRDIRSNLDFAHFLVTSTCDSLKNAIDDVYCQQDSEHFKYCVIVCNIYMSILKKEDSNSTYANQQSTKRAPSVLGAIAVSLLKVFEIVSHVWPQRLVQLLNSIIEKDDPCEKEKTDEEFTRVNKSTNLVILELISEIKAIIGKYLNGSAPVYKEATNILHVVTFLCKRLEKKDQDYLVRTRHIVSWLNNLTKMEIIEDVFLARDIVALFLKLCSNIGEFDVIQKICEDIHLNTGDLEATDHDTDMDSLITYQIINNKTAATITSKVFEFIDTSFDDLTWSIGRLKLCAADDSEIENTRRFEIMVCKRLSSLQLILSELVKSNLQNLHAENLFKTLAKAYKTLHTLVKYKILFPDDISPDFISVISKSGTEITDKMYKFLTVYGQSQAQQEVSGGSRKKKGKKKEINLKQKLKIQRESKMIPNLIFAVEQFERYLIQLSRKSKVDFMQYMKRSTSRDFKIQMNNVQQLASSDEEEEDEEEQENGMGKKRSASMIDISSKRARTD</sequence>
<dbReference type="InterPro" id="IPR029308">
    <property type="entry name" value="FANCI_S1"/>
</dbReference>
<evidence type="ECO:0000259" key="6">
    <source>
        <dbReference type="Pfam" id="PF14680"/>
    </source>
</evidence>
<evidence type="ECO:0008006" key="9">
    <source>
        <dbReference type="Google" id="ProtNLM"/>
    </source>
</evidence>
<dbReference type="EMBL" id="JAEPRC010000233">
    <property type="protein sequence ID" value="KAG2203245.1"/>
    <property type="molecule type" value="Genomic_DNA"/>
</dbReference>
<gene>
    <name evidence="7" type="ORF">INT46_000435</name>
</gene>
<evidence type="ECO:0000259" key="2">
    <source>
        <dbReference type="Pfam" id="PF14675"/>
    </source>
</evidence>
<evidence type="ECO:0000256" key="1">
    <source>
        <dbReference type="SAM" id="MobiDB-lite"/>
    </source>
</evidence>
<feature type="domain" description="FANCI helical" evidence="6">
    <location>
        <begin position="540"/>
        <end position="746"/>
    </location>
</feature>
<dbReference type="Pfam" id="PF14678">
    <property type="entry name" value="FANCI_S4"/>
    <property type="match status" value="1"/>
</dbReference>
<dbReference type="Pfam" id="PF14676">
    <property type="entry name" value="FANCI_S2"/>
    <property type="match status" value="1"/>
</dbReference>
<dbReference type="PANTHER" id="PTHR21818">
    <property type="entry name" value="BC025462 PROTEIN"/>
    <property type="match status" value="1"/>
</dbReference>
<dbReference type="Proteomes" id="UP000650833">
    <property type="component" value="Unassembled WGS sequence"/>
</dbReference>
<evidence type="ECO:0000259" key="4">
    <source>
        <dbReference type="Pfam" id="PF14678"/>
    </source>
</evidence>
<proteinExistence type="predicted"/>
<feature type="domain" description="FANCI solenoid 4" evidence="4">
    <location>
        <begin position="1012"/>
        <end position="1256"/>
    </location>
</feature>
<evidence type="ECO:0000259" key="5">
    <source>
        <dbReference type="Pfam" id="PF14679"/>
    </source>
</evidence>
<accession>A0A8H7R3K5</accession>
<feature type="compositionally biased region" description="Polar residues" evidence="1">
    <location>
        <begin position="1251"/>
        <end position="1260"/>
    </location>
</feature>
<feature type="domain" description="FANCI solenoid 2" evidence="3">
    <location>
        <begin position="357"/>
        <end position="524"/>
    </location>
</feature>
<dbReference type="PANTHER" id="PTHR21818:SF0">
    <property type="entry name" value="FANCONI ANEMIA GROUP I PROTEIN"/>
    <property type="match status" value="1"/>
</dbReference>
<dbReference type="InterPro" id="IPR029310">
    <property type="entry name" value="FANCI_HD1"/>
</dbReference>
<feature type="domain" description="FANCI helical" evidence="5">
    <location>
        <begin position="265"/>
        <end position="347"/>
    </location>
</feature>
<dbReference type="OrthoDB" id="195089at2759"/>
<feature type="domain" description="FANCI solenoid 1" evidence="2">
    <location>
        <begin position="70"/>
        <end position="243"/>
    </location>
</feature>
<dbReference type="InterPro" id="IPR029312">
    <property type="entry name" value="FANCI_HD2"/>
</dbReference>
<organism evidence="7 8">
    <name type="scientific">Mucor plumbeus</name>
    <dbReference type="NCBI Taxonomy" id="97098"/>
    <lineage>
        <taxon>Eukaryota</taxon>
        <taxon>Fungi</taxon>
        <taxon>Fungi incertae sedis</taxon>
        <taxon>Mucoromycota</taxon>
        <taxon>Mucoromycotina</taxon>
        <taxon>Mucoromycetes</taxon>
        <taxon>Mucorales</taxon>
        <taxon>Mucorineae</taxon>
        <taxon>Mucoraceae</taxon>
        <taxon>Mucor</taxon>
    </lineage>
</organism>
<dbReference type="InterPro" id="IPR026171">
    <property type="entry name" value="FANCI"/>
</dbReference>
<evidence type="ECO:0000259" key="3">
    <source>
        <dbReference type="Pfam" id="PF14676"/>
    </source>
</evidence>
<evidence type="ECO:0000313" key="8">
    <source>
        <dbReference type="Proteomes" id="UP000650833"/>
    </source>
</evidence>
<dbReference type="Pfam" id="PF14680">
    <property type="entry name" value="FANCI_HD2"/>
    <property type="match status" value="1"/>
</dbReference>
<dbReference type="GO" id="GO:0006281">
    <property type="term" value="P:DNA repair"/>
    <property type="evidence" value="ECO:0007669"/>
    <property type="project" value="InterPro"/>
</dbReference>
<dbReference type="InterPro" id="IPR029315">
    <property type="entry name" value="FANCI_S2"/>
</dbReference>
<dbReference type="Pfam" id="PF14679">
    <property type="entry name" value="FANCI_HD1"/>
    <property type="match status" value="1"/>
</dbReference>
<dbReference type="GO" id="GO:0070182">
    <property type="term" value="F:DNA polymerase binding"/>
    <property type="evidence" value="ECO:0007669"/>
    <property type="project" value="TreeGrafter"/>
</dbReference>
<comment type="caution">
    <text evidence="7">The sequence shown here is derived from an EMBL/GenBank/DDBJ whole genome shotgun (WGS) entry which is preliminary data.</text>
</comment>
<evidence type="ECO:0000313" key="7">
    <source>
        <dbReference type="EMBL" id="KAG2203245.1"/>
    </source>
</evidence>